<dbReference type="AlphaFoldDB" id="A0A1I7W8K5"/>
<dbReference type="WBParaSite" id="Hba_00985">
    <property type="protein sequence ID" value="Hba_00985"/>
    <property type="gene ID" value="Hba_00985"/>
</dbReference>
<evidence type="ECO:0000313" key="3">
    <source>
        <dbReference type="WBParaSite" id="Hba_00985"/>
    </source>
</evidence>
<evidence type="ECO:0000313" key="2">
    <source>
        <dbReference type="Proteomes" id="UP000095283"/>
    </source>
</evidence>
<organism evidence="2 3">
    <name type="scientific">Heterorhabditis bacteriophora</name>
    <name type="common">Entomopathogenic nematode worm</name>
    <dbReference type="NCBI Taxonomy" id="37862"/>
    <lineage>
        <taxon>Eukaryota</taxon>
        <taxon>Metazoa</taxon>
        <taxon>Ecdysozoa</taxon>
        <taxon>Nematoda</taxon>
        <taxon>Chromadorea</taxon>
        <taxon>Rhabditida</taxon>
        <taxon>Rhabditina</taxon>
        <taxon>Rhabditomorpha</taxon>
        <taxon>Strongyloidea</taxon>
        <taxon>Heterorhabditidae</taxon>
        <taxon>Heterorhabditis</taxon>
    </lineage>
</organism>
<name>A0A1I7W8K5_HETBA</name>
<accession>A0A1I7W8K5</accession>
<evidence type="ECO:0000256" key="1">
    <source>
        <dbReference type="SAM" id="MobiDB-lite"/>
    </source>
</evidence>
<protein>
    <submittedName>
        <fullName evidence="3">Ovule protein</fullName>
    </submittedName>
</protein>
<sequence>MLPKDQSSTFKTSKPISASSMGENTFTEYRSYLFACFSSILPLLELVENTVSNMQFFVAHLIRTAL</sequence>
<reference evidence="3" key="1">
    <citation type="submission" date="2016-11" db="UniProtKB">
        <authorList>
            <consortium name="WormBaseParasite"/>
        </authorList>
    </citation>
    <scope>IDENTIFICATION</scope>
</reference>
<dbReference type="Proteomes" id="UP000095283">
    <property type="component" value="Unplaced"/>
</dbReference>
<keyword evidence="2" id="KW-1185">Reference proteome</keyword>
<feature type="region of interest" description="Disordered" evidence="1">
    <location>
        <begin position="1"/>
        <end position="21"/>
    </location>
</feature>
<proteinExistence type="predicted"/>